<feature type="compositionally biased region" description="Basic residues" evidence="7">
    <location>
        <begin position="52"/>
        <end position="64"/>
    </location>
</feature>
<dbReference type="GO" id="GO:0000978">
    <property type="term" value="F:RNA polymerase II cis-regulatory region sequence-specific DNA binding"/>
    <property type="evidence" value="ECO:0007669"/>
    <property type="project" value="TreeGrafter"/>
</dbReference>
<evidence type="ECO:0000259" key="8">
    <source>
        <dbReference type="PROSITE" id="PS50090"/>
    </source>
</evidence>
<feature type="region of interest" description="Disordered" evidence="7">
    <location>
        <begin position="450"/>
        <end position="496"/>
    </location>
</feature>
<feature type="domain" description="HTH myb-type" evidence="9">
    <location>
        <begin position="167"/>
        <end position="217"/>
    </location>
</feature>
<dbReference type="FunFam" id="1.10.10.60:FF:000324">
    <property type="entry name" value="Transcription factor MYB3R-2"/>
    <property type="match status" value="1"/>
</dbReference>
<keyword evidence="5" id="KW-0804">Transcription</keyword>
<dbReference type="OMA" id="EHMIGLE"/>
<keyword evidence="11" id="KW-1185">Reference proteome</keyword>
<feature type="region of interest" description="Disordered" evidence="7">
    <location>
        <begin position="416"/>
        <end position="437"/>
    </location>
</feature>
<dbReference type="FunFam" id="1.10.10.60:FF:000016">
    <property type="entry name" value="Transcriptional activator Myb isoform A"/>
    <property type="match status" value="1"/>
</dbReference>
<evidence type="ECO:0000313" key="11">
    <source>
        <dbReference type="Proteomes" id="UP000026962"/>
    </source>
</evidence>
<dbReference type="STRING" id="4537.A0A0E0L3E3"/>
<feature type="compositionally biased region" description="Low complexity" evidence="7">
    <location>
        <begin position="32"/>
        <end position="47"/>
    </location>
</feature>
<feature type="domain" description="Myb-like" evidence="8">
    <location>
        <begin position="111"/>
        <end position="162"/>
    </location>
</feature>
<evidence type="ECO:0000256" key="6">
    <source>
        <dbReference type="ARBA" id="ARBA00023242"/>
    </source>
</evidence>
<evidence type="ECO:0000259" key="9">
    <source>
        <dbReference type="PROSITE" id="PS51294"/>
    </source>
</evidence>
<feature type="domain" description="HTH myb-type" evidence="9">
    <location>
        <begin position="64"/>
        <end position="110"/>
    </location>
</feature>
<dbReference type="PANTHER" id="PTHR45614:SF61">
    <property type="entry name" value="OS05G0459000 PROTEIN"/>
    <property type="match status" value="1"/>
</dbReference>
<dbReference type="Proteomes" id="UP000026962">
    <property type="component" value="Chromosome 5"/>
</dbReference>
<feature type="compositionally biased region" description="Basic and acidic residues" evidence="7">
    <location>
        <begin position="464"/>
        <end position="484"/>
    </location>
</feature>
<dbReference type="InterPro" id="IPR050560">
    <property type="entry name" value="MYB_TF"/>
</dbReference>
<dbReference type="InterPro" id="IPR017930">
    <property type="entry name" value="Myb_dom"/>
</dbReference>
<dbReference type="GO" id="GO:0005634">
    <property type="term" value="C:nucleus"/>
    <property type="evidence" value="ECO:0007669"/>
    <property type="project" value="UniProtKB-SubCell"/>
</dbReference>
<reference evidence="10" key="1">
    <citation type="submission" date="2015-04" db="UniProtKB">
        <authorList>
            <consortium name="EnsemblPlants"/>
        </authorList>
    </citation>
    <scope>IDENTIFICATION</scope>
</reference>
<keyword evidence="4" id="KW-0238">DNA-binding</keyword>
<dbReference type="PROSITE" id="PS51294">
    <property type="entry name" value="HTH_MYB"/>
    <property type="match status" value="3"/>
</dbReference>
<dbReference type="SMART" id="SM00717">
    <property type="entry name" value="SANT"/>
    <property type="match status" value="3"/>
</dbReference>
<dbReference type="AlphaFoldDB" id="A0A0E0L3E3"/>
<dbReference type="EnsemblPlants" id="OPUNC05G16800.2">
    <property type="protein sequence ID" value="OPUNC05G16800.2"/>
    <property type="gene ID" value="OPUNC05G16800"/>
</dbReference>
<dbReference type="SUPFAM" id="SSF46689">
    <property type="entry name" value="Homeodomain-like"/>
    <property type="match status" value="2"/>
</dbReference>
<dbReference type="eggNOG" id="KOG0048">
    <property type="taxonomic scope" value="Eukaryota"/>
</dbReference>
<feature type="domain" description="HTH myb-type" evidence="9">
    <location>
        <begin position="111"/>
        <end position="166"/>
    </location>
</feature>
<reference evidence="10" key="2">
    <citation type="submission" date="2018-05" db="EMBL/GenBank/DDBJ databases">
        <title>OpunRS2 (Oryza punctata Reference Sequence Version 2).</title>
        <authorList>
            <person name="Zhang J."/>
            <person name="Kudrna D."/>
            <person name="Lee S."/>
            <person name="Talag J."/>
            <person name="Welchert J."/>
            <person name="Wing R.A."/>
        </authorList>
    </citation>
    <scope>NUCLEOTIDE SEQUENCE [LARGE SCALE GENOMIC DNA]</scope>
</reference>
<feature type="domain" description="Myb-like" evidence="8">
    <location>
        <begin position="163"/>
        <end position="213"/>
    </location>
</feature>
<dbReference type="Gramene" id="OPUNC05G16800.2">
    <property type="protein sequence ID" value="OPUNC05G16800.2"/>
    <property type="gene ID" value="OPUNC05G16800"/>
</dbReference>
<dbReference type="Gene3D" id="1.10.10.60">
    <property type="entry name" value="Homeodomain-like"/>
    <property type="match status" value="3"/>
</dbReference>
<evidence type="ECO:0000313" key="10">
    <source>
        <dbReference type="EnsemblPlants" id="OPUNC05G16800.2"/>
    </source>
</evidence>
<dbReference type="GO" id="GO:0000981">
    <property type="term" value="F:DNA-binding transcription factor activity, RNA polymerase II-specific"/>
    <property type="evidence" value="ECO:0007669"/>
    <property type="project" value="TreeGrafter"/>
</dbReference>
<dbReference type="FunFam" id="1.10.10.60:FF:000010">
    <property type="entry name" value="Transcriptional activator Myb isoform A"/>
    <property type="match status" value="1"/>
</dbReference>
<feature type="compositionally biased region" description="Acidic residues" evidence="7">
    <location>
        <begin position="7"/>
        <end position="17"/>
    </location>
</feature>
<evidence type="ECO:0000256" key="5">
    <source>
        <dbReference type="ARBA" id="ARBA00023163"/>
    </source>
</evidence>
<organism evidence="10">
    <name type="scientific">Oryza punctata</name>
    <name type="common">Red rice</name>
    <dbReference type="NCBI Taxonomy" id="4537"/>
    <lineage>
        <taxon>Eukaryota</taxon>
        <taxon>Viridiplantae</taxon>
        <taxon>Streptophyta</taxon>
        <taxon>Embryophyta</taxon>
        <taxon>Tracheophyta</taxon>
        <taxon>Spermatophyta</taxon>
        <taxon>Magnoliopsida</taxon>
        <taxon>Liliopsida</taxon>
        <taxon>Poales</taxon>
        <taxon>Poaceae</taxon>
        <taxon>BOP clade</taxon>
        <taxon>Oryzoideae</taxon>
        <taxon>Oryzeae</taxon>
        <taxon>Oryzinae</taxon>
        <taxon>Oryza</taxon>
    </lineage>
</organism>
<sequence>MPAVKVEEEEEEEEEVEERNPVASSPSVSEGSAHAALASPVAATTPADSVFGRRRKSGPVRRAKGGWTPEEDEKLRKAVDIYNGKNWKKIAESFSDRTEVQCLHRWQKVLDPELIKGPWTQQEDDVIINLVKKHGPKKWSVIARSLNGRIGKQCRERWHNHLDPQIRKEAWTVEEEHVLARAHCMYGNKWAEIAKLLPGRTDNSIKNHWNSSLRKKMDDYNTRNILPLQPPVVGDDLKQLPKRPPADNHFDLNKEPIICSRDRLGVVHSDPTSHQRASNLKYFKGCADYLSLGQPVTSCEASAADDSAFDLATQGMRMDSVHDKGTGNNFVCGKVQGINFLGDKGLKINQISDKMGCSRQAKREGEAAINSGGSSLQSEAHSVGSLCYQIPKMEDIAPAESPVFTANYVPEHSRNVMHSPNGYTTPSPTHGKGSDQLSVESILRSAAEKFHGTPSILRRRKRDKPTPAEDNDLKIGRLSSDDFHTPIGKSTTDSPQSFKTAALLSLGPMDGQGFSTASGSLDVSPPYRLRSKRLAVLKTVQNHLDFSSDEMSICDTTMKSACGNSDCANASSGVSSIQGKKLDEHMIGLETLTMNFAHTTKTTTNVLKWARRPDASKLNVVTVPKGK</sequence>
<dbReference type="InterPro" id="IPR009057">
    <property type="entry name" value="Homeodomain-like_sf"/>
</dbReference>
<protein>
    <submittedName>
        <fullName evidence="10">Uncharacterized protein</fullName>
    </submittedName>
</protein>
<feature type="region of interest" description="Disordered" evidence="7">
    <location>
        <begin position="1"/>
        <end position="69"/>
    </location>
</feature>
<dbReference type="Pfam" id="PF00249">
    <property type="entry name" value="Myb_DNA-binding"/>
    <property type="match status" value="3"/>
</dbReference>
<accession>A0A0E0L3E3</accession>
<keyword evidence="6" id="KW-0539">Nucleus</keyword>
<evidence type="ECO:0000256" key="4">
    <source>
        <dbReference type="ARBA" id="ARBA00023125"/>
    </source>
</evidence>
<name>A0A0E0L3E3_ORYPU</name>
<evidence type="ECO:0000256" key="3">
    <source>
        <dbReference type="ARBA" id="ARBA00023015"/>
    </source>
</evidence>
<dbReference type="PANTHER" id="PTHR45614">
    <property type="entry name" value="MYB PROTEIN-RELATED"/>
    <property type="match status" value="1"/>
</dbReference>
<keyword evidence="3" id="KW-0805">Transcription regulation</keyword>
<comment type="subcellular location">
    <subcellularLocation>
        <location evidence="1">Nucleus</location>
    </subcellularLocation>
</comment>
<evidence type="ECO:0000256" key="2">
    <source>
        <dbReference type="ARBA" id="ARBA00022737"/>
    </source>
</evidence>
<dbReference type="InterPro" id="IPR001005">
    <property type="entry name" value="SANT/Myb"/>
</dbReference>
<keyword evidence="2" id="KW-0677">Repeat</keyword>
<evidence type="ECO:0000256" key="1">
    <source>
        <dbReference type="ARBA" id="ARBA00004123"/>
    </source>
</evidence>
<dbReference type="CDD" id="cd00167">
    <property type="entry name" value="SANT"/>
    <property type="match status" value="3"/>
</dbReference>
<proteinExistence type="predicted"/>
<evidence type="ECO:0000256" key="7">
    <source>
        <dbReference type="SAM" id="MobiDB-lite"/>
    </source>
</evidence>
<feature type="compositionally biased region" description="Polar residues" evidence="7">
    <location>
        <begin position="416"/>
        <end position="428"/>
    </location>
</feature>
<dbReference type="PROSITE" id="PS50090">
    <property type="entry name" value="MYB_LIKE"/>
    <property type="match status" value="3"/>
</dbReference>
<feature type="domain" description="Myb-like" evidence="8">
    <location>
        <begin position="59"/>
        <end position="110"/>
    </location>
</feature>